<evidence type="ECO:0000256" key="7">
    <source>
        <dbReference type="ARBA" id="ARBA00023136"/>
    </source>
</evidence>
<evidence type="ECO:0000313" key="11">
    <source>
        <dbReference type="Proteomes" id="UP001214043"/>
    </source>
</evidence>
<gene>
    <name evidence="10" type="ORF">PUV54_02065</name>
</gene>
<feature type="transmembrane region" description="Helical" evidence="9">
    <location>
        <begin position="125"/>
        <end position="145"/>
    </location>
</feature>
<dbReference type="PANTHER" id="PTHR42770">
    <property type="entry name" value="AMINO ACID TRANSPORTER-RELATED"/>
    <property type="match status" value="1"/>
</dbReference>
<evidence type="ECO:0000256" key="1">
    <source>
        <dbReference type="ARBA" id="ARBA00004651"/>
    </source>
</evidence>
<keyword evidence="4" id="KW-1003">Cell membrane</keyword>
<dbReference type="AlphaFoldDB" id="A0AAE9ZC33"/>
<name>A0AAE9ZC33_9PROT</name>
<dbReference type="Gene3D" id="1.20.1740.10">
    <property type="entry name" value="Amino acid/polyamine transporter I"/>
    <property type="match status" value="1"/>
</dbReference>
<evidence type="ECO:0000256" key="5">
    <source>
        <dbReference type="ARBA" id="ARBA00022692"/>
    </source>
</evidence>
<feature type="transmembrane region" description="Helical" evidence="9">
    <location>
        <begin position="265"/>
        <end position="292"/>
    </location>
</feature>
<feature type="transmembrane region" description="Helical" evidence="9">
    <location>
        <begin position="93"/>
        <end position="113"/>
    </location>
</feature>
<feature type="transmembrane region" description="Helical" evidence="9">
    <location>
        <begin position="403"/>
        <end position="420"/>
    </location>
</feature>
<evidence type="ECO:0000256" key="3">
    <source>
        <dbReference type="ARBA" id="ARBA00021069"/>
    </source>
</evidence>
<feature type="transmembrane region" description="Helical" evidence="9">
    <location>
        <begin position="42"/>
        <end position="63"/>
    </location>
</feature>
<dbReference type="RefSeq" id="WP_274493858.1">
    <property type="nucleotide sequence ID" value="NZ_CP118166.1"/>
</dbReference>
<feature type="transmembrane region" description="Helical" evidence="9">
    <location>
        <begin position="152"/>
        <end position="174"/>
    </location>
</feature>
<dbReference type="PANTHER" id="PTHR42770:SF18">
    <property type="entry name" value="ARGININE_AGMATINE ANTIPORTER"/>
    <property type="match status" value="1"/>
</dbReference>
<reference evidence="10" key="1">
    <citation type="submission" date="2023-02" db="EMBL/GenBank/DDBJ databases">
        <title>Genome sequence of Hyphococcus flavus.</title>
        <authorList>
            <person name="Rong J.-C."/>
            <person name="Zhao Q."/>
            <person name="Yi M."/>
            <person name="Wu J.-Y."/>
        </authorList>
    </citation>
    <scope>NUCLEOTIDE SEQUENCE</scope>
    <source>
        <strain evidence="10">MCCC 1K03223</strain>
    </source>
</reference>
<evidence type="ECO:0000256" key="4">
    <source>
        <dbReference type="ARBA" id="ARBA00022475"/>
    </source>
</evidence>
<feature type="transmembrane region" description="Helical" evidence="9">
    <location>
        <begin position="194"/>
        <end position="212"/>
    </location>
</feature>
<keyword evidence="11" id="KW-1185">Reference proteome</keyword>
<evidence type="ECO:0000256" key="6">
    <source>
        <dbReference type="ARBA" id="ARBA00022989"/>
    </source>
</evidence>
<evidence type="ECO:0000256" key="8">
    <source>
        <dbReference type="ARBA" id="ARBA00045636"/>
    </source>
</evidence>
<evidence type="ECO:0000256" key="9">
    <source>
        <dbReference type="SAM" id="Phobius"/>
    </source>
</evidence>
<accession>A0AAE9ZC33</accession>
<protein>
    <recommendedName>
        <fullName evidence="3">Arginine/agmatine antiporter</fullName>
    </recommendedName>
</protein>
<dbReference type="KEGG" id="hfl:PUV54_02065"/>
<keyword evidence="6 9" id="KW-1133">Transmembrane helix</keyword>
<dbReference type="PIRSF" id="PIRSF006060">
    <property type="entry name" value="AA_transporter"/>
    <property type="match status" value="1"/>
</dbReference>
<keyword evidence="5 9" id="KW-0812">Transmembrane</keyword>
<dbReference type="Proteomes" id="UP001214043">
    <property type="component" value="Chromosome"/>
</dbReference>
<comment type="function">
    <text evidence="8">Major component of the acid-resistance (AR) system allowing enteric pathogens to survive the acidic environment in the stomach. Exchanges extracellular arginine for its intracellular decarboxylation product agmatine (Agm) thereby expelling intracellular protons. Probably undergoes several conformational states in order to translocate the substrate across the membrane; keeps the substrate accessible to only 1 side of the membrane at a time by opening and closing 3 membrane-internal gates.</text>
</comment>
<dbReference type="EMBL" id="CP118166">
    <property type="protein sequence ID" value="WDI31974.1"/>
    <property type="molecule type" value="Genomic_DNA"/>
</dbReference>
<feature type="transmembrane region" description="Helical" evidence="9">
    <location>
        <begin position="12"/>
        <end position="36"/>
    </location>
</feature>
<organism evidence="10 11">
    <name type="scientific">Hyphococcus flavus</name>
    <dbReference type="NCBI Taxonomy" id="1866326"/>
    <lineage>
        <taxon>Bacteria</taxon>
        <taxon>Pseudomonadati</taxon>
        <taxon>Pseudomonadota</taxon>
        <taxon>Alphaproteobacteria</taxon>
        <taxon>Parvularculales</taxon>
        <taxon>Parvularculaceae</taxon>
        <taxon>Hyphococcus</taxon>
    </lineage>
</organism>
<feature type="transmembrane region" description="Helical" evidence="9">
    <location>
        <begin position="324"/>
        <end position="343"/>
    </location>
</feature>
<dbReference type="Pfam" id="PF13520">
    <property type="entry name" value="AA_permease_2"/>
    <property type="match status" value="1"/>
</dbReference>
<comment type="similarity">
    <text evidence="2">Belongs to the amino acid-polyamine-organocation (APC) superfamily. Basic amino acid/polyamine antiporter (APA) (TC 2.A.3.2) family.</text>
</comment>
<feature type="transmembrane region" description="Helical" evidence="9">
    <location>
        <begin position="224"/>
        <end position="245"/>
    </location>
</feature>
<feature type="transmembrane region" description="Helical" evidence="9">
    <location>
        <begin position="377"/>
        <end position="397"/>
    </location>
</feature>
<keyword evidence="7 9" id="KW-0472">Membrane</keyword>
<evidence type="ECO:0000256" key="2">
    <source>
        <dbReference type="ARBA" id="ARBA00008220"/>
    </source>
</evidence>
<dbReference type="GO" id="GO:0022857">
    <property type="term" value="F:transmembrane transporter activity"/>
    <property type="evidence" value="ECO:0007669"/>
    <property type="project" value="InterPro"/>
</dbReference>
<sequence>MADNTELARTTGRVGTGVIALNGIIGSGIFALPAVAMQQAGYFSPWVFLIAALLITTIALSFARAASFFKETGGPIVYTTHSFGRFVGFQTGWLLYISRVAGLAASSNLLVSYASWFLPALDTPLIRPMAVAMLISFYTWINYIGVRNSLTLLYVLTVLKLAPLILLVLFGLPSTELDAIIGASVPEMRALGEAILILMYAFIGFEVAVINAGESKNPKADIPIALVTTVALVSVFYIVIQIVSISVDPAIAETKTPLAQVAERLLGPIGASILALGAVFSIAGSSATSMLVGPRLTFALSKQETIPKWFAAVHPKFGTPGNSILFCGGLGILLGVSGGFVWLATVSTLVRFITYALTIASLPRIEKTMDKDPRQFAIPGGLIVPVFAFLLSIWLVGHASLKAWAAAILLSLIGSAFYFARRQRFFTRTAQPKQR</sequence>
<feature type="transmembrane region" description="Helical" evidence="9">
    <location>
        <begin position="349"/>
        <end position="365"/>
    </location>
</feature>
<dbReference type="InterPro" id="IPR050367">
    <property type="entry name" value="APC_superfamily"/>
</dbReference>
<comment type="subcellular location">
    <subcellularLocation>
        <location evidence="1">Cell membrane</location>
        <topology evidence="1">Multi-pass membrane protein</topology>
    </subcellularLocation>
</comment>
<evidence type="ECO:0000313" key="10">
    <source>
        <dbReference type="EMBL" id="WDI31974.1"/>
    </source>
</evidence>
<dbReference type="GO" id="GO:0005886">
    <property type="term" value="C:plasma membrane"/>
    <property type="evidence" value="ECO:0007669"/>
    <property type="project" value="UniProtKB-SubCell"/>
</dbReference>
<proteinExistence type="inferred from homology"/>
<dbReference type="InterPro" id="IPR002293">
    <property type="entry name" value="AA/rel_permease1"/>
</dbReference>